<evidence type="ECO:0000256" key="3">
    <source>
        <dbReference type="ARBA" id="ARBA00022759"/>
    </source>
</evidence>
<accession>A0A095ZB23</accession>
<evidence type="ECO:0000256" key="6">
    <source>
        <dbReference type="SAM" id="MobiDB-lite"/>
    </source>
</evidence>
<evidence type="ECO:0000259" key="7">
    <source>
        <dbReference type="Pfam" id="PF03755"/>
    </source>
</evidence>
<dbReference type="GO" id="GO:0004521">
    <property type="term" value="F:RNA endonuclease activity"/>
    <property type="evidence" value="ECO:0007669"/>
    <property type="project" value="InterPro"/>
</dbReference>
<name>A0A095ZB23_9BURK</name>
<protein>
    <recommendedName>
        <fullName evidence="11">YicC family protein</fullName>
    </recommendedName>
</protein>
<dbReference type="Pfam" id="PF03755">
    <property type="entry name" value="YicC-like_N"/>
    <property type="match status" value="1"/>
</dbReference>
<dbReference type="Proteomes" id="UP000029629">
    <property type="component" value="Unassembled WGS sequence"/>
</dbReference>
<dbReference type="InterPro" id="IPR005229">
    <property type="entry name" value="YicC/YloC-like"/>
</dbReference>
<sequence length="336" mass="38313">MISSMTAFSNVKTEFEYGTLSVELRCVNNRYLDLSLRMPEDFKVLEEQLREVLAQHLQRGKAELKISFKPALFEEQTEFSAEAMTQVLTEIKKVRQYFPDMPTPGFTEIVQLAKTAQALAQSSEAEQNEEAQRWQLIYERCLDTVHLAIKEFKAMRLREGARLADTMLGYAEAILALVTQLELRQDDLIQAQKEKIQQRLTEALQAVVPNGFEQISGEELSMRIAQESALFGMRVDIAEEITRLKSHTSELSSLLSNKHDGPSAAELHQEEVTKPLPKNNTKNKQSLGKRLDFLFQEMNREINTIGSKSASLDNTNAVIEMKLYVEQLREQALNIE</sequence>
<feature type="compositionally biased region" description="Low complexity" evidence="6">
    <location>
        <begin position="274"/>
        <end position="284"/>
    </location>
</feature>
<keyword evidence="3" id="KW-0255">Endonuclease</keyword>
<comment type="cofactor">
    <cofactor evidence="1">
        <name>a divalent metal cation</name>
        <dbReference type="ChEBI" id="CHEBI:60240"/>
    </cofactor>
</comment>
<evidence type="ECO:0008006" key="11">
    <source>
        <dbReference type="Google" id="ProtNLM"/>
    </source>
</evidence>
<feature type="domain" description="Endoribonuclease YicC-like C-terminal" evidence="8">
    <location>
        <begin position="191"/>
        <end position="259"/>
    </location>
</feature>
<proteinExistence type="inferred from homology"/>
<evidence type="ECO:0000259" key="8">
    <source>
        <dbReference type="Pfam" id="PF08340"/>
    </source>
</evidence>
<gene>
    <name evidence="9" type="ORF">HMPREF2130_02060</name>
</gene>
<keyword evidence="4" id="KW-0378">Hydrolase</keyword>
<keyword evidence="2" id="KW-0540">Nuclease</keyword>
<reference evidence="9 10" key="1">
    <citation type="submission" date="2014-07" db="EMBL/GenBank/DDBJ databases">
        <authorList>
            <person name="McCorrison J."/>
            <person name="Sanka R."/>
            <person name="Torralba M."/>
            <person name="Gillis M."/>
            <person name="Haft D.H."/>
            <person name="Methe B."/>
            <person name="Sutton G."/>
            <person name="Nelson K.E."/>
        </authorList>
    </citation>
    <scope>NUCLEOTIDE SEQUENCE [LARGE SCALE GENOMIC DNA]</scope>
    <source>
        <strain evidence="9 10">DNF00040</strain>
    </source>
</reference>
<dbReference type="AlphaFoldDB" id="A0A095ZB23"/>
<dbReference type="InterPro" id="IPR013551">
    <property type="entry name" value="YicC-like_C"/>
</dbReference>
<evidence type="ECO:0000256" key="4">
    <source>
        <dbReference type="ARBA" id="ARBA00022801"/>
    </source>
</evidence>
<comment type="similarity">
    <text evidence="5">Belongs to the YicC/YloC family.</text>
</comment>
<feature type="domain" description="Endoribonuclease YicC-like N-terminal" evidence="7">
    <location>
        <begin position="2"/>
        <end position="164"/>
    </location>
</feature>
<feature type="compositionally biased region" description="Basic and acidic residues" evidence="6">
    <location>
        <begin position="257"/>
        <end position="273"/>
    </location>
</feature>
<dbReference type="GO" id="GO:0016787">
    <property type="term" value="F:hydrolase activity"/>
    <property type="evidence" value="ECO:0007669"/>
    <property type="project" value="UniProtKB-KW"/>
</dbReference>
<dbReference type="OrthoDB" id="9771229at2"/>
<evidence type="ECO:0000256" key="2">
    <source>
        <dbReference type="ARBA" id="ARBA00022722"/>
    </source>
</evidence>
<organism evidence="9 10">
    <name type="scientific">Oligella urethralis DNF00040</name>
    <dbReference type="NCBI Taxonomy" id="1401065"/>
    <lineage>
        <taxon>Bacteria</taxon>
        <taxon>Pseudomonadati</taxon>
        <taxon>Pseudomonadota</taxon>
        <taxon>Betaproteobacteria</taxon>
        <taxon>Burkholderiales</taxon>
        <taxon>Alcaligenaceae</taxon>
        <taxon>Oligella</taxon>
    </lineage>
</organism>
<evidence type="ECO:0000256" key="1">
    <source>
        <dbReference type="ARBA" id="ARBA00001968"/>
    </source>
</evidence>
<dbReference type="eggNOG" id="COG1561">
    <property type="taxonomic scope" value="Bacteria"/>
</dbReference>
<evidence type="ECO:0000313" key="10">
    <source>
        <dbReference type="Proteomes" id="UP000029629"/>
    </source>
</evidence>
<comment type="caution">
    <text evidence="9">The sequence shown here is derived from an EMBL/GenBank/DDBJ whole genome shotgun (WGS) entry which is preliminary data.</text>
</comment>
<dbReference type="PANTHER" id="PTHR30636:SF3">
    <property type="entry name" value="UPF0701 PROTEIN YICC"/>
    <property type="match status" value="1"/>
</dbReference>
<dbReference type="EMBL" id="JRNI01000010">
    <property type="protein sequence ID" value="KGF31818.1"/>
    <property type="molecule type" value="Genomic_DNA"/>
</dbReference>
<feature type="domain" description="Endoribonuclease YicC-like C-terminal" evidence="8">
    <location>
        <begin position="280"/>
        <end position="336"/>
    </location>
</feature>
<dbReference type="PANTHER" id="PTHR30636">
    <property type="entry name" value="UPF0701 PROTEIN YICC"/>
    <property type="match status" value="1"/>
</dbReference>
<evidence type="ECO:0000313" key="9">
    <source>
        <dbReference type="EMBL" id="KGF31818.1"/>
    </source>
</evidence>
<feature type="region of interest" description="Disordered" evidence="6">
    <location>
        <begin position="253"/>
        <end position="284"/>
    </location>
</feature>
<dbReference type="Pfam" id="PF08340">
    <property type="entry name" value="YicC-like_C"/>
    <property type="match status" value="2"/>
</dbReference>
<evidence type="ECO:0000256" key="5">
    <source>
        <dbReference type="ARBA" id="ARBA00035648"/>
    </source>
</evidence>
<keyword evidence="10" id="KW-1185">Reference proteome</keyword>
<dbReference type="InterPro" id="IPR013527">
    <property type="entry name" value="YicC-like_N"/>
</dbReference>